<name>A0AAJ0F2P9_9PEZI</name>
<reference evidence="2" key="1">
    <citation type="submission" date="2023-06" db="EMBL/GenBank/DDBJ databases">
        <title>Genome-scale phylogeny and comparative genomics of the fungal order Sordariales.</title>
        <authorList>
            <consortium name="Lawrence Berkeley National Laboratory"/>
            <person name="Hensen N."/>
            <person name="Bonometti L."/>
            <person name="Westerberg I."/>
            <person name="Brannstrom I.O."/>
            <person name="Guillou S."/>
            <person name="Cros-Aarteil S."/>
            <person name="Calhoun S."/>
            <person name="Haridas S."/>
            <person name="Kuo A."/>
            <person name="Mondo S."/>
            <person name="Pangilinan J."/>
            <person name="Riley R."/>
            <person name="Labutti K."/>
            <person name="Andreopoulos B."/>
            <person name="Lipzen A."/>
            <person name="Chen C."/>
            <person name="Yanf M."/>
            <person name="Daum C."/>
            <person name="Ng V."/>
            <person name="Clum A."/>
            <person name="Steindorff A."/>
            <person name="Ohm R."/>
            <person name="Martin F."/>
            <person name="Silar P."/>
            <person name="Natvig D."/>
            <person name="Lalanne C."/>
            <person name="Gautier V."/>
            <person name="Ament-Velasquez S.L."/>
            <person name="Kruys A."/>
            <person name="Hutchinson M.I."/>
            <person name="Powell A.J."/>
            <person name="Barry K."/>
            <person name="Miller A.N."/>
            <person name="Grigoriev I.V."/>
            <person name="Debuchy R."/>
            <person name="Gladieux P."/>
            <person name="Thoren M.H."/>
            <person name="Johannesson H."/>
        </authorList>
    </citation>
    <scope>NUCLEOTIDE SEQUENCE</scope>
    <source>
        <strain evidence="2">PSN4</strain>
    </source>
</reference>
<feature type="region of interest" description="Disordered" evidence="1">
    <location>
        <begin position="69"/>
        <end position="139"/>
    </location>
</feature>
<evidence type="ECO:0000313" key="3">
    <source>
        <dbReference type="Proteomes" id="UP001239445"/>
    </source>
</evidence>
<feature type="compositionally biased region" description="Basic and acidic residues" evidence="1">
    <location>
        <begin position="129"/>
        <end position="139"/>
    </location>
</feature>
<organism evidence="2 3">
    <name type="scientific">Echria macrotheca</name>
    <dbReference type="NCBI Taxonomy" id="438768"/>
    <lineage>
        <taxon>Eukaryota</taxon>
        <taxon>Fungi</taxon>
        <taxon>Dikarya</taxon>
        <taxon>Ascomycota</taxon>
        <taxon>Pezizomycotina</taxon>
        <taxon>Sordariomycetes</taxon>
        <taxon>Sordariomycetidae</taxon>
        <taxon>Sordariales</taxon>
        <taxon>Schizotheciaceae</taxon>
        <taxon>Echria</taxon>
    </lineage>
</organism>
<accession>A0AAJ0F2P9</accession>
<evidence type="ECO:0000256" key="1">
    <source>
        <dbReference type="SAM" id="MobiDB-lite"/>
    </source>
</evidence>
<dbReference type="AlphaFoldDB" id="A0AAJ0F2P9"/>
<proteinExistence type="predicted"/>
<sequence length="139" mass="14866">MVVIGSNTRFSRVKGKGKDYGNGGGKARTKAPGPYSDRANSATTAEPSAPVIKKVRRKFRWVKDEDGFETKVPITPDDDAVSLPASEPVSAESFDWAEDVANDETASASASATEASSSRNASEKVVSSKVKEVEIDWEL</sequence>
<protein>
    <submittedName>
        <fullName evidence="2">Uncharacterized protein</fullName>
    </submittedName>
</protein>
<evidence type="ECO:0000313" key="2">
    <source>
        <dbReference type="EMBL" id="KAK1751377.1"/>
    </source>
</evidence>
<keyword evidence="3" id="KW-1185">Reference proteome</keyword>
<feature type="region of interest" description="Disordered" evidence="1">
    <location>
        <begin position="1"/>
        <end position="49"/>
    </location>
</feature>
<gene>
    <name evidence="2" type="ORF">QBC47DRAFT_417296</name>
</gene>
<feature type="compositionally biased region" description="Low complexity" evidence="1">
    <location>
        <begin position="103"/>
        <end position="128"/>
    </location>
</feature>
<dbReference type="Proteomes" id="UP001239445">
    <property type="component" value="Unassembled WGS sequence"/>
</dbReference>
<comment type="caution">
    <text evidence="2">The sequence shown here is derived from an EMBL/GenBank/DDBJ whole genome shotgun (WGS) entry which is preliminary data.</text>
</comment>
<feature type="compositionally biased region" description="Polar residues" evidence="1">
    <location>
        <begin position="1"/>
        <end position="10"/>
    </location>
</feature>
<dbReference type="EMBL" id="MU839842">
    <property type="protein sequence ID" value="KAK1751377.1"/>
    <property type="molecule type" value="Genomic_DNA"/>
</dbReference>